<reference evidence="1" key="1">
    <citation type="journal article" date="2014" name="Front. Microbiol.">
        <title>High frequency of phylogenetically diverse reductive dehalogenase-homologous genes in deep subseafloor sedimentary metagenomes.</title>
        <authorList>
            <person name="Kawai M."/>
            <person name="Futagami T."/>
            <person name="Toyoda A."/>
            <person name="Takaki Y."/>
            <person name="Nishi S."/>
            <person name="Hori S."/>
            <person name="Arai W."/>
            <person name="Tsubouchi T."/>
            <person name="Morono Y."/>
            <person name="Uchiyama I."/>
            <person name="Ito T."/>
            <person name="Fujiyama A."/>
            <person name="Inagaki F."/>
            <person name="Takami H."/>
        </authorList>
    </citation>
    <scope>NUCLEOTIDE SEQUENCE</scope>
    <source>
        <strain evidence="1">Expedition CK06-06</strain>
    </source>
</reference>
<comment type="caution">
    <text evidence="1">The sequence shown here is derived from an EMBL/GenBank/DDBJ whole genome shotgun (WGS) entry which is preliminary data.</text>
</comment>
<accession>X1T3L6</accession>
<sequence length="78" mass="9074">IKNNYMSPSNISFCIVGFPNVAIGKDFKEIFDDFIKINLVESRKYEIYQQIIINALDLADYIYLKGKDGNKTELFIKM</sequence>
<gene>
    <name evidence="1" type="ORF">S12H4_20328</name>
</gene>
<dbReference type="SUPFAM" id="SSF144052">
    <property type="entry name" value="Thermophilic metalloprotease-like"/>
    <property type="match status" value="1"/>
</dbReference>
<organism evidence="1">
    <name type="scientific">marine sediment metagenome</name>
    <dbReference type="NCBI Taxonomy" id="412755"/>
    <lineage>
        <taxon>unclassified sequences</taxon>
        <taxon>metagenomes</taxon>
        <taxon>ecological metagenomes</taxon>
    </lineage>
</organism>
<dbReference type="EMBL" id="BARW01010291">
    <property type="protein sequence ID" value="GAI74619.1"/>
    <property type="molecule type" value="Genomic_DNA"/>
</dbReference>
<evidence type="ECO:0000313" key="1">
    <source>
        <dbReference type="EMBL" id="GAI74619.1"/>
    </source>
</evidence>
<protein>
    <submittedName>
        <fullName evidence="1">Uncharacterized protein</fullName>
    </submittedName>
</protein>
<proteinExistence type="predicted"/>
<name>X1T3L6_9ZZZZ</name>
<feature type="non-terminal residue" evidence="1">
    <location>
        <position position="1"/>
    </location>
</feature>
<dbReference type="AlphaFoldDB" id="X1T3L6"/>